<dbReference type="Pfam" id="PF00270">
    <property type="entry name" value="DEAD"/>
    <property type="match status" value="1"/>
</dbReference>
<evidence type="ECO:0000313" key="5">
    <source>
        <dbReference type="EMBL" id="MCD2197697.1"/>
    </source>
</evidence>
<dbReference type="GO" id="GO:0004386">
    <property type="term" value="F:helicase activity"/>
    <property type="evidence" value="ECO:0007669"/>
    <property type="project" value="UniProtKB-KW"/>
</dbReference>
<dbReference type="PROSITE" id="PS51192">
    <property type="entry name" value="HELICASE_ATP_BIND_1"/>
    <property type="match status" value="1"/>
</dbReference>
<keyword evidence="1" id="KW-0547">Nucleotide-binding</keyword>
<dbReference type="InterPro" id="IPR027417">
    <property type="entry name" value="P-loop_NTPase"/>
</dbReference>
<comment type="caution">
    <text evidence="5">The sequence shown here is derived from an EMBL/GenBank/DDBJ whole genome shotgun (WGS) entry which is preliminary data.</text>
</comment>
<name>A0ABS8PHI7_9PSEU</name>
<gene>
    <name evidence="5" type="ORF">LQ327_30430</name>
</gene>
<dbReference type="InterPro" id="IPR018973">
    <property type="entry name" value="MZB"/>
</dbReference>
<evidence type="ECO:0000256" key="2">
    <source>
        <dbReference type="ARBA" id="ARBA00022840"/>
    </source>
</evidence>
<dbReference type="PANTHER" id="PTHR47957">
    <property type="entry name" value="ATP-DEPENDENT HELICASE HRQ1"/>
    <property type="match status" value="1"/>
</dbReference>
<dbReference type="SMART" id="SM00487">
    <property type="entry name" value="DEXDc"/>
    <property type="match status" value="1"/>
</dbReference>
<dbReference type="PROSITE" id="PS51194">
    <property type="entry name" value="HELICASE_CTER"/>
    <property type="match status" value="1"/>
</dbReference>
<dbReference type="PANTHER" id="PTHR47957:SF3">
    <property type="entry name" value="ATP-DEPENDENT HELICASE HRQ1"/>
    <property type="match status" value="1"/>
</dbReference>
<evidence type="ECO:0000313" key="6">
    <source>
        <dbReference type="Proteomes" id="UP001199469"/>
    </source>
</evidence>
<dbReference type="InterPro" id="IPR011545">
    <property type="entry name" value="DEAD/DEAH_box_helicase_dom"/>
</dbReference>
<proteinExistence type="predicted"/>
<keyword evidence="5" id="KW-0378">Hydrolase</keyword>
<dbReference type="InterPro" id="IPR001650">
    <property type="entry name" value="Helicase_C-like"/>
</dbReference>
<dbReference type="RefSeq" id="WP_230739968.1">
    <property type="nucleotide sequence ID" value="NZ_JAJNDB010000009.1"/>
</dbReference>
<organism evidence="5 6">
    <name type="scientific">Actinomycetospora endophytica</name>
    <dbReference type="NCBI Taxonomy" id="2291215"/>
    <lineage>
        <taxon>Bacteria</taxon>
        <taxon>Bacillati</taxon>
        <taxon>Actinomycetota</taxon>
        <taxon>Actinomycetes</taxon>
        <taxon>Pseudonocardiales</taxon>
        <taxon>Pseudonocardiaceae</taxon>
        <taxon>Actinomycetospora</taxon>
    </lineage>
</organism>
<sequence>MPQPLDALAASDLITRSYRRYLRSLLPLRDPNIAAALHTEIAQSPLLTRGPLLEVTPPYASGASLATLIADGVLDPAFGELDSAVLPLDRPLYKHQETAVRKASAGRNLVVATGTGSGKTESFLVPILNSLLAEQAAGRLGPGVRALLLYPMNALANDQLKRLRQLLATTPQLTFGRYTGETPEGAARGAEEFIALNPGMSRLPNELLSRQEMRDAPPHLLLTNYAMLEYLLLRPADIDLFRGDTWRFIALDEAHVYDGAKAAEVAMLLRRLRDRVGPSTALQCFATSATVGDDPGRVVRFASELFNMPFDWVPDDRSRQDLVTAARPTAPVTQPWGPIELDTYRELARSDDPDPAILRLAHDHGYTADDAAHALKNEARITALRERLADGPDALEDLAVDLCGADPDPVGALSAVVKVGSRVADQSGAPVLSARYHLFARATEGAFTCLAPDNPHVSLGRHEVCPKCQRAMFELGACKRCGAAYLTGTIKANTFLPRVRPDERRTWALLGDTPAVVDQDDEELEAAPALTERDTLLCTACGALHTGTADACTRAGCGATPLRPIRLLFHVHDAEPKGCLACGARGSAMVRSFDSGSDAAAAVLATALYQQQPPATDDVSADQPGEGRKLLAFSDSRQAAAFFAPYLQSTYATIQHRKLILDGLRAGESLTVTDLAFHVAKAADRAHVFPRRASRQERERQTALWIMQEFVALDDRQSLEGLGLVKVALGHDRRWQIPQPLIQLGLSEEEAWALLTELVRSVRQQGVIDMPDGVDPRDEAFEPRRGPIYLRGNGSEPGRKILSWLPTRGDNRRLDYVRRVLRALGNHADPGDVLQGCWKFITEQTESWLPTQTVRPIGVVYQLDHTWLELSLTNGDKQFACDRCQKITAVSARGVCPTLGCDGTLQPFQLPTPNTDDNHYRELYRAMNAVPMTAKEHTAQLQSQEAAGVQQEFVAGRVNVLSCSTTFELGVDVGELQSVLLRNMPPTTANYVQRAGRAGRRAASAALVLTYAQRRPHDLACYARPETMISGEVRAPYVPLGNERIDRRHAHSIALAAYFRHAMQIAGTWWSTAGEFFLGDSPPAAQVREFLTPVPVDVDRSLRAVLPAQVQRQIGIDTAEWVDTLCGLLEQVRAQLSHDVDNFEARRQEAFDKRRGGDVARFEKTINTLTRRELLGYLANRNVLPKYGFPVDTVELRTTYSTEPIGSKLELNRDLSAAIYEYAPGSEVVAGGLLWRSGGLYRLPGRELISKQYVVCEQCEHYREGDGDLDLACPACATPAAKVKRYVVPEFGFVADAEVKQPGSTPPRRTWVGSTHVRSLGANELSPTRWRTPSGGTIEASATARGELIAVSEGSGYAGYWVCDRCGYGRSAAGKPPRSHNHLLRNSECTGLMRQVSLAHAYETDLLDLAFDSLATTPTMSTEDWLSLLYGLLDGAAIGLQLSRDDVGGTLYQRPGRRTGIVLFDTVPGGAGGVLRIGDALDTVVVAALERIERCDCGEETSCYGCLRSFSNQRYHDQLSRRGALQALRPMTAGGQMRRLDA</sequence>
<evidence type="ECO:0000259" key="3">
    <source>
        <dbReference type="PROSITE" id="PS51192"/>
    </source>
</evidence>
<keyword evidence="5" id="KW-0347">Helicase</keyword>
<evidence type="ECO:0000256" key="1">
    <source>
        <dbReference type="ARBA" id="ARBA00022741"/>
    </source>
</evidence>
<protein>
    <submittedName>
        <fullName evidence="5">DEAD/DEAH box helicase</fullName>
    </submittedName>
</protein>
<evidence type="ECO:0000259" key="4">
    <source>
        <dbReference type="PROSITE" id="PS51194"/>
    </source>
</evidence>
<dbReference type="SUPFAM" id="SSF52540">
    <property type="entry name" value="P-loop containing nucleoside triphosphate hydrolases"/>
    <property type="match status" value="2"/>
</dbReference>
<accession>A0ABS8PHI7</accession>
<keyword evidence="2" id="KW-0067">ATP-binding</keyword>
<feature type="domain" description="Helicase C-terminal" evidence="4">
    <location>
        <begin position="882"/>
        <end position="1046"/>
    </location>
</feature>
<dbReference type="Pfam" id="PF09369">
    <property type="entry name" value="MZB"/>
    <property type="match status" value="1"/>
</dbReference>
<dbReference type="Gene3D" id="3.40.50.300">
    <property type="entry name" value="P-loop containing nucleotide triphosphate hydrolases"/>
    <property type="match status" value="2"/>
</dbReference>
<dbReference type="Proteomes" id="UP001199469">
    <property type="component" value="Unassembled WGS sequence"/>
</dbReference>
<reference evidence="5 6" key="1">
    <citation type="submission" date="2021-11" db="EMBL/GenBank/DDBJ databases">
        <title>Draft genome sequence of Actinomycetospora sp. SF1 isolated from the rhizosphere soil.</title>
        <authorList>
            <person name="Duangmal K."/>
            <person name="Chantavorakit T."/>
        </authorList>
    </citation>
    <scope>NUCLEOTIDE SEQUENCE [LARGE SCALE GENOMIC DNA]</scope>
    <source>
        <strain evidence="5 6">TBRC 5722</strain>
    </source>
</reference>
<dbReference type="SMART" id="SM00490">
    <property type="entry name" value="HELICc"/>
    <property type="match status" value="1"/>
</dbReference>
<dbReference type="CDD" id="cd17923">
    <property type="entry name" value="DEXHc_Hrq1-like"/>
    <property type="match status" value="1"/>
</dbReference>
<dbReference type="Pfam" id="PF00271">
    <property type="entry name" value="Helicase_C"/>
    <property type="match status" value="1"/>
</dbReference>
<feature type="domain" description="Helicase ATP-binding" evidence="3">
    <location>
        <begin position="100"/>
        <end position="309"/>
    </location>
</feature>
<dbReference type="InterPro" id="IPR014001">
    <property type="entry name" value="Helicase_ATP-bd"/>
</dbReference>
<dbReference type="EMBL" id="JAJNDB010000009">
    <property type="protein sequence ID" value="MCD2197697.1"/>
    <property type="molecule type" value="Genomic_DNA"/>
</dbReference>
<keyword evidence="6" id="KW-1185">Reference proteome</keyword>